<reference evidence="2" key="1">
    <citation type="journal article" date="2019" name="Int. J. Syst. Evol. Microbiol.">
        <title>The Global Catalogue of Microorganisms (GCM) 10K type strain sequencing project: providing services to taxonomists for standard genome sequencing and annotation.</title>
        <authorList>
            <consortium name="The Broad Institute Genomics Platform"/>
            <consortium name="The Broad Institute Genome Sequencing Center for Infectious Disease"/>
            <person name="Wu L."/>
            <person name="Ma J."/>
        </authorList>
    </citation>
    <scope>NUCLEOTIDE SEQUENCE [LARGE SCALE GENOMIC DNA]</scope>
    <source>
        <strain evidence="2">DT72</strain>
    </source>
</reference>
<name>A0ABW4P7S2_9NOCA</name>
<sequence>MFAFATADKRTDYLRVLRAFDHARTHYVVLLHAADVADTLTRIGQPALSAAEITPLLDQLHHWGVLERSYDGSRAATLAEYRNRHFVYQFSRLGYQAFRAVRDVLALRLDDAALSRLALPDLLADLHRLAEANGRGDGELIYRTLRRLDATLSDMAARASQFYLTLGDLVRTTEITPEAFLARKDALLTHMREFGSDLARYAPKLASAIADVEESGIRDLLERAAIADERLFLTVSEREADWAQRWTGLTQWFVASPDGPSESDRLREGTMAAISAVLSLLRRVTETRRGGVSRESQLRHLAGWFAGAPTEDAAHALFQAVFDLGRPRHLSTVHPDADVVPESRSWWDAPPVEISRTLAETGKPAAAGAPGRVQRNEASIRRLRDAQLAAQRARAEAARSLATGGAYDRVLGEEETDVLLGLLTAALTARVPVSGVVRASTGSENGVRLTLSPNEESTTVETARGRLHLDRLRVSVQ</sequence>
<dbReference type="InterPro" id="IPR013493">
    <property type="entry name" value="CHP02677"/>
</dbReference>
<protein>
    <submittedName>
        <fullName evidence="1">TIGR02677 family protein</fullName>
    </submittedName>
</protein>
<evidence type="ECO:0000313" key="1">
    <source>
        <dbReference type="EMBL" id="MFD1813762.1"/>
    </source>
</evidence>
<dbReference type="Pfam" id="PF09660">
    <property type="entry name" value="DUF2397"/>
    <property type="match status" value="1"/>
</dbReference>
<dbReference type="Proteomes" id="UP001597286">
    <property type="component" value="Unassembled WGS sequence"/>
</dbReference>
<dbReference type="EMBL" id="JBHUFB010000012">
    <property type="protein sequence ID" value="MFD1813762.1"/>
    <property type="molecule type" value="Genomic_DNA"/>
</dbReference>
<keyword evidence="2" id="KW-1185">Reference proteome</keyword>
<gene>
    <name evidence="1" type="ORF">ACFSJG_16200</name>
</gene>
<comment type="caution">
    <text evidence="1">The sequence shown here is derived from an EMBL/GenBank/DDBJ whole genome shotgun (WGS) entry which is preliminary data.</text>
</comment>
<proteinExistence type="predicted"/>
<accession>A0ABW4P7S2</accession>
<dbReference type="NCBIfam" id="TIGR02677">
    <property type="entry name" value="TIGR02677 family protein"/>
    <property type="match status" value="1"/>
</dbReference>
<organism evidence="1 2">
    <name type="scientific">Rhodococcus gannanensis</name>
    <dbReference type="NCBI Taxonomy" id="1960308"/>
    <lineage>
        <taxon>Bacteria</taxon>
        <taxon>Bacillati</taxon>
        <taxon>Actinomycetota</taxon>
        <taxon>Actinomycetes</taxon>
        <taxon>Mycobacteriales</taxon>
        <taxon>Nocardiaceae</taxon>
        <taxon>Rhodococcus</taxon>
    </lineage>
</organism>
<evidence type="ECO:0000313" key="2">
    <source>
        <dbReference type="Proteomes" id="UP001597286"/>
    </source>
</evidence>
<dbReference type="RefSeq" id="WP_378486450.1">
    <property type="nucleotide sequence ID" value="NZ_JBHUFB010000012.1"/>
</dbReference>